<proteinExistence type="predicted"/>
<reference evidence="2" key="1">
    <citation type="submission" date="2021-02" db="EMBL/GenBank/DDBJ databases">
        <authorList>
            <person name="Nowell W R."/>
        </authorList>
    </citation>
    <scope>NUCLEOTIDE SEQUENCE</scope>
</reference>
<evidence type="ECO:0000313" key="3">
    <source>
        <dbReference type="EMBL" id="CAF3926552.1"/>
    </source>
</evidence>
<feature type="compositionally biased region" description="Basic and acidic residues" evidence="1">
    <location>
        <begin position="37"/>
        <end position="52"/>
    </location>
</feature>
<dbReference type="EMBL" id="CAJNOK010011287">
    <property type="protein sequence ID" value="CAF1136757.1"/>
    <property type="molecule type" value="Genomic_DNA"/>
</dbReference>
<feature type="region of interest" description="Disordered" evidence="1">
    <location>
        <begin position="754"/>
        <end position="776"/>
    </location>
</feature>
<feature type="compositionally biased region" description="Basic and acidic residues" evidence="1">
    <location>
        <begin position="646"/>
        <end position="656"/>
    </location>
</feature>
<feature type="region of interest" description="Disordered" evidence="1">
    <location>
        <begin position="1"/>
        <end position="52"/>
    </location>
</feature>
<organism evidence="2 4">
    <name type="scientific">Didymodactylos carnosus</name>
    <dbReference type="NCBI Taxonomy" id="1234261"/>
    <lineage>
        <taxon>Eukaryota</taxon>
        <taxon>Metazoa</taxon>
        <taxon>Spiralia</taxon>
        <taxon>Gnathifera</taxon>
        <taxon>Rotifera</taxon>
        <taxon>Eurotatoria</taxon>
        <taxon>Bdelloidea</taxon>
        <taxon>Philodinida</taxon>
        <taxon>Philodinidae</taxon>
        <taxon>Didymodactylos</taxon>
    </lineage>
</organism>
<evidence type="ECO:0000256" key="1">
    <source>
        <dbReference type="SAM" id="MobiDB-lite"/>
    </source>
</evidence>
<dbReference type="EMBL" id="CAJOBA010024410">
    <property type="protein sequence ID" value="CAF3926552.1"/>
    <property type="molecule type" value="Genomic_DNA"/>
</dbReference>
<comment type="caution">
    <text evidence="2">The sequence shown here is derived from an EMBL/GenBank/DDBJ whole genome shotgun (WGS) entry which is preliminary data.</text>
</comment>
<feature type="compositionally biased region" description="Basic residues" evidence="1">
    <location>
        <begin position="657"/>
        <end position="668"/>
    </location>
</feature>
<feature type="region of interest" description="Disordered" evidence="1">
    <location>
        <begin position="637"/>
        <end position="693"/>
    </location>
</feature>
<sequence>MKRKTPFTSSVKSKSNSESTRHIEDSSSDDQSSKQVLENKLDKQSNEEKVEGKKTIWNQITREQFISAVKELGSDKKQLDKETWRFNYFTLSKESIWGRLISKLKLNETENIRQSLYNVWRRHRPKIEDEISEKRVDSVEEDNKTDKRNKVELSLSNPETTCKSPSCERTFEIFIRDEPIGRDSIVVRIRAVGDENHSADEKAVARHLTGKDRLEVGNAANTIGCLKVFQQKIENASEEMLSSSVEMLIEEMLISSVVKLQKIRQQLLEIVTSIKIKGYVQVMAEKPFRLHLTSEAQILRYIRYCTNNTYSHVHIDATGSIVKSLPHQKIVLMYAAVFKDGNDPTNIIPVGHAILADHTATSISYFLGTLRQHIVTLKDKVIRPSFFVTDFSPAIFNAILQTFNHEDIRGHLKRCWNVTLRKYNAKELCSRSFLRFCCSHMMNAFARSLSAANVSKEIRKRKFLKRVLHIFGNPQATDAENILQAFLEAPYDDDNEVDENVHSSKAIIHELPFNIEAIRRFPKLSELLDSKKKYENVTNPLFCRRIILVFYKWFAYLPLWTSLLTEFEDRYSNDRVPVDLRKYEQGRLTNAQAESYFGVLKDSTFERKTNLRPAEVIVSLYRSIQAQLKADKFGVSQNVKNRKGKPKDMNVEETWGKKRAQKKQRSKYFPKIDKHNQKRLTSKPISPKSKEKLDKPFIVSSNLENKNSPVFKDMSNITISHALSDFSSISHEPMSPVNIFSSIKLDSSSDVEPRSHRVQEKSLPKTLKIPDSSPNETFETSARRFCQTVTIEERPLLWPAFGIETKNFEGRTYSVTNTCNIDAPLFAIYVIFCTETTINNIILDSENEPFYSLRKTFSLVESDGWDEARLYWLTTHNVLNHQQSNEHNIYGSVDGNLLRFIKYPLQLYQTRSTCTRQDCPKRERTARSTELTLGCRETFISNFAHETSSSCGNLIKLLNEVPYKEAARLRYKKDTTKIMNVDTKKMEEDPRIPIDRARRVLLEAGLEQFGHVPNRIWIDFSKHVAAFT</sequence>
<feature type="compositionally biased region" description="Basic and acidic residues" evidence="1">
    <location>
        <begin position="754"/>
        <end position="763"/>
    </location>
</feature>
<dbReference type="Proteomes" id="UP000677228">
    <property type="component" value="Unassembled WGS sequence"/>
</dbReference>
<name>A0A8S2E848_9BILA</name>
<evidence type="ECO:0000313" key="4">
    <source>
        <dbReference type="Proteomes" id="UP000677228"/>
    </source>
</evidence>
<protein>
    <submittedName>
        <fullName evidence="2">Uncharacterized protein</fullName>
    </submittedName>
</protein>
<accession>A0A8S2E848</accession>
<feature type="compositionally biased region" description="Low complexity" evidence="1">
    <location>
        <begin position="9"/>
        <end position="18"/>
    </location>
</feature>
<evidence type="ECO:0000313" key="2">
    <source>
        <dbReference type="EMBL" id="CAF1136757.1"/>
    </source>
</evidence>
<gene>
    <name evidence="2" type="ORF">OVA965_LOCUS20926</name>
    <name evidence="3" type="ORF">TMI583_LOCUS21447</name>
</gene>
<dbReference type="Proteomes" id="UP000682733">
    <property type="component" value="Unassembled WGS sequence"/>
</dbReference>
<dbReference type="AlphaFoldDB" id="A0A8S2E848"/>